<dbReference type="Gene3D" id="1.25.40.390">
    <property type="match status" value="1"/>
</dbReference>
<keyword evidence="10" id="KW-1185">Reference proteome</keyword>
<proteinExistence type="inferred from homology"/>
<evidence type="ECO:0000256" key="6">
    <source>
        <dbReference type="SAM" id="SignalP"/>
    </source>
</evidence>
<keyword evidence="3 6" id="KW-0732">Signal</keyword>
<dbReference type="OrthoDB" id="5694214at2"/>
<protein>
    <submittedName>
        <fullName evidence="9">Starch-binding associating with outer membrane</fullName>
    </submittedName>
</protein>
<dbReference type="GO" id="GO:0009279">
    <property type="term" value="C:cell outer membrane"/>
    <property type="evidence" value="ECO:0007669"/>
    <property type="project" value="UniProtKB-SubCell"/>
</dbReference>
<evidence type="ECO:0000256" key="2">
    <source>
        <dbReference type="ARBA" id="ARBA00006275"/>
    </source>
</evidence>
<evidence type="ECO:0000256" key="5">
    <source>
        <dbReference type="ARBA" id="ARBA00023237"/>
    </source>
</evidence>
<dbReference type="Pfam" id="PF07980">
    <property type="entry name" value="SusD_RagB"/>
    <property type="match status" value="1"/>
</dbReference>
<dbReference type="Proteomes" id="UP000198916">
    <property type="component" value="Unassembled WGS sequence"/>
</dbReference>
<name>A0A1H7QM83_9SPHI</name>
<dbReference type="AlphaFoldDB" id="A0A1H7QM83"/>
<organism evidence="9 10">
    <name type="scientific">Parapedobacter koreensis</name>
    <dbReference type="NCBI Taxonomy" id="332977"/>
    <lineage>
        <taxon>Bacteria</taxon>
        <taxon>Pseudomonadati</taxon>
        <taxon>Bacteroidota</taxon>
        <taxon>Sphingobacteriia</taxon>
        <taxon>Sphingobacteriales</taxon>
        <taxon>Sphingobacteriaceae</taxon>
        <taxon>Parapedobacter</taxon>
    </lineage>
</organism>
<dbReference type="InterPro" id="IPR033985">
    <property type="entry name" value="SusD-like_N"/>
</dbReference>
<dbReference type="EMBL" id="FNZR01000006">
    <property type="protein sequence ID" value="SEL49062.1"/>
    <property type="molecule type" value="Genomic_DNA"/>
</dbReference>
<dbReference type="STRING" id="332977.SAMN05421740_1066"/>
<feature type="domain" description="SusD-like N-terminal" evidence="8">
    <location>
        <begin position="77"/>
        <end position="224"/>
    </location>
</feature>
<feature type="signal peptide" evidence="6">
    <location>
        <begin position="1"/>
        <end position="18"/>
    </location>
</feature>
<comment type="similarity">
    <text evidence="2">Belongs to the SusD family.</text>
</comment>
<feature type="domain" description="RagB/SusD" evidence="7">
    <location>
        <begin position="327"/>
        <end position="500"/>
    </location>
</feature>
<feature type="chain" id="PRO_5011731813" evidence="6">
    <location>
        <begin position="19"/>
        <end position="500"/>
    </location>
</feature>
<accession>A0A1H7QM83</accession>
<dbReference type="InterPro" id="IPR011990">
    <property type="entry name" value="TPR-like_helical_dom_sf"/>
</dbReference>
<evidence type="ECO:0000259" key="7">
    <source>
        <dbReference type="Pfam" id="PF07980"/>
    </source>
</evidence>
<evidence type="ECO:0000313" key="10">
    <source>
        <dbReference type="Proteomes" id="UP000198916"/>
    </source>
</evidence>
<dbReference type="CDD" id="cd08977">
    <property type="entry name" value="SusD"/>
    <property type="match status" value="1"/>
</dbReference>
<evidence type="ECO:0000256" key="4">
    <source>
        <dbReference type="ARBA" id="ARBA00023136"/>
    </source>
</evidence>
<evidence type="ECO:0000313" key="9">
    <source>
        <dbReference type="EMBL" id="SEL49062.1"/>
    </source>
</evidence>
<evidence type="ECO:0000259" key="8">
    <source>
        <dbReference type="Pfam" id="PF14322"/>
    </source>
</evidence>
<evidence type="ECO:0000256" key="3">
    <source>
        <dbReference type="ARBA" id="ARBA00022729"/>
    </source>
</evidence>
<comment type="subcellular location">
    <subcellularLocation>
        <location evidence="1">Cell outer membrane</location>
    </subcellularLocation>
</comment>
<evidence type="ECO:0000256" key="1">
    <source>
        <dbReference type="ARBA" id="ARBA00004442"/>
    </source>
</evidence>
<reference evidence="10" key="1">
    <citation type="submission" date="2016-10" db="EMBL/GenBank/DDBJ databases">
        <authorList>
            <person name="Varghese N."/>
            <person name="Submissions S."/>
        </authorList>
    </citation>
    <scope>NUCLEOTIDE SEQUENCE [LARGE SCALE GENOMIC DNA]</scope>
    <source>
        <strain evidence="10">Jip14</strain>
    </source>
</reference>
<dbReference type="RefSeq" id="WP_090606526.1">
    <property type="nucleotide sequence ID" value="NZ_FNZR01000006.1"/>
</dbReference>
<gene>
    <name evidence="9" type="ORF">SAMN05421740_1066</name>
</gene>
<dbReference type="Pfam" id="PF14322">
    <property type="entry name" value="SusD-like_3"/>
    <property type="match status" value="1"/>
</dbReference>
<keyword evidence="5" id="KW-0998">Cell outer membrane</keyword>
<keyword evidence="4" id="KW-0472">Membrane</keyword>
<dbReference type="PROSITE" id="PS51257">
    <property type="entry name" value="PROKAR_LIPOPROTEIN"/>
    <property type="match status" value="1"/>
</dbReference>
<sequence>MKKILAILVWFTAFLLFAACSDFLEEVNETNYTEENYFTQPEHAEAVVNTVYANLRFITDGAGFYGESPFLMLEFPTGLANTEVAQSQNNTTLRMLTANADNNYTYVWWRDCYKGIANANLAINRIPGITMDETQKNRLIGEALFLRAFYYFHLVRIFGDVPLITEPLDAQSEQLYPERVSQELVYDLIVDDLIRAETSGLPGTDQTGRASLGAVKTLLSAVYLTMAGFPLQKGEAYYQLAADKAKEVIDNNWYSLFGDYADLRDKANKNKGEFIFQNQYQQGIATSTVTALLLPRYRRISLFSEEFGALFPTAAFVNSYDPDDKRVAEQQYFFSHYASISDPNNTVNFGGTYIFKHFDTEAATATIQNDLNWTFFRYAELLLIYAEAANEVSASPSTAAYDAVNEIRDRADVPLLSGLSKAQFREAVWRERYHELCYENKTWFDMVRTRKVFDPETNAFNDFTNHQFSYGPTLSDKYLLFPVPQREINNNTKLRQNDQW</sequence>
<dbReference type="SUPFAM" id="SSF48452">
    <property type="entry name" value="TPR-like"/>
    <property type="match status" value="1"/>
</dbReference>
<dbReference type="InterPro" id="IPR012944">
    <property type="entry name" value="SusD_RagB_dom"/>
</dbReference>